<dbReference type="SUPFAM" id="SSF52540">
    <property type="entry name" value="P-loop containing nucleoside triphosphate hydrolases"/>
    <property type="match status" value="1"/>
</dbReference>
<dbReference type="PANTHER" id="PTHR43582">
    <property type="entry name" value="LINEARMYCIN RESISTANCE ATP-BINDING PROTEIN LNRL"/>
    <property type="match status" value="1"/>
</dbReference>
<evidence type="ECO:0000313" key="5">
    <source>
        <dbReference type="Proteomes" id="UP000334923"/>
    </source>
</evidence>
<protein>
    <submittedName>
        <fullName evidence="4">Daunorubicin/doxorubicin resistance ATP-binding protein DrrA</fullName>
        <ecNumber evidence="4">3.6.3.-</ecNumber>
    </submittedName>
</protein>
<dbReference type="PANTHER" id="PTHR43582:SF2">
    <property type="entry name" value="LINEARMYCIN RESISTANCE ATP-BINDING PROTEIN LNRL"/>
    <property type="match status" value="1"/>
</dbReference>
<sequence length="282" mass="31390">MRLFGTGLVLMADNDSSPFAIQTHDLTRRFGLYCAVDHLSLQVRAGAIFALLGPNGSGKTTTVRMLTSLLPPSSGTASIDGHDVVRDPTAVRARIGYVPQMLSADPDLTGYENLWIGAKLYRIPRSERRGRIEEALDFMGIEQAGELVRHYSGGMTRRLEIAQSLVSRPRVLFLDEPTAGLDPAARRTLWCHLRELRQQWKMTIFLTTHYMEEASELCETVGFLRSGRLVNLGSPEELCSAQGGRRSLEEVFLEIAGEPHPSSGNRYAEVRRTRKAIRRHGG</sequence>
<keyword evidence="5" id="KW-1185">Reference proteome</keyword>
<evidence type="ECO:0000259" key="3">
    <source>
        <dbReference type="PROSITE" id="PS50893"/>
    </source>
</evidence>
<dbReference type="EC" id="3.6.3.-" evidence="4"/>
<reference evidence="4 5" key="1">
    <citation type="submission" date="2019-09" db="EMBL/GenBank/DDBJ databases">
        <authorList>
            <person name="Cremers G."/>
        </authorList>
    </citation>
    <scope>NUCLEOTIDE SEQUENCE [LARGE SCALE GENOMIC DNA]</scope>
    <source>
        <strain evidence="4">4A</strain>
    </source>
</reference>
<dbReference type="SMART" id="SM00382">
    <property type="entry name" value="AAA"/>
    <property type="match status" value="1"/>
</dbReference>
<evidence type="ECO:0000256" key="2">
    <source>
        <dbReference type="ARBA" id="ARBA00022840"/>
    </source>
</evidence>
<evidence type="ECO:0000256" key="1">
    <source>
        <dbReference type="ARBA" id="ARBA00022741"/>
    </source>
</evidence>
<dbReference type="PROSITE" id="PS50893">
    <property type="entry name" value="ABC_TRANSPORTER_2"/>
    <property type="match status" value="1"/>
</dbReference>
<dbReference type="Pfam" id="PF00005">
    <property type="entry name" value="ABC_tran"/>
    <property type="match status" value="1"/>
</dbReference>
<name>A0A5E6M829_9BACT</name>
<dbReference type="AlphaFoldDB" id="A0A5E6M829"/>
<proteinExistence type="predicted"/>
<gene>
    <name evidence="4" type="primary">drrA</name>
    <name evidence="4" type="ORF">MAMT_00125</name>
</gene>
<keyword evidence="1" id="KW-0547">Nucleotide-binding</keyword>
<dbReference type="EMBL" id="CABFVA020000004">
    <property type="protein sequence ID" value="VVM04495.1"/>
    <property type="molecule type" value="Genomic_DNA"/>
</dbReference>
<accession>A0A5E6M829</accession>
<feature type="domain" description="ABC transporter" evidence="3">
    <location>
        <begin position="21"/>
        <end position="251"/>
    </location>
</feature>
<dbReference type="InterPro" id="IPR003439">
    <property type="entry name" value="ABC_transporter-like_ATP-bd"/>
</dbReference>
<dbReference type="InterPro" id="IPR003593">
    <property type="entry name" value="AAA+_ATPase"/>
</dbReference>
<keyword evidence="2 4" id="KW-0067">ATP-binding</keyword>
<organism evidence="4 5">
    <name type="scientific">Methylacidimicrobium tartarophylax</name>
    <dbReference type="NCBI Taxonomy" id="1041768"/>
    <lineage>
        <taxon>Bacteria</taxon>
        <taxon>Pseudomonadati</taxon>
        <taxon>Verrucomicrobiota</taxon>
        <taxon>Methylacidimicrobium</taxon>
    </lineage>
</organism>
<dbReference type="RefSeq" id="WP_246186437.1">
    <property type="nucleotide sequence ID" value="NZ_CABFVA020000004.1"/>
</dbReference>
<evidence type="ECO:0000313" key="4">
    <source>
        <dbReference type="EMBL" id="VVM04495.1"/>
    </source>
</evidence>
<dbReference type="GO" id="GO:0005524">
    <property type="term" value="F:ATP binding"/>
    <property type="evidence" value="ECO:0007669"/>
    <property type="project" value="UniProtKB-KW"/>
</dbReference>
<dbReference type="InterPro" id="IPR027417">
    <property type="entry name" value="P-loop_NTPase"/>
</dbReference>
<dbReference type="Gene3D" id="3.40.50.300">
    <property type="entry name" value="P-loop containing nucleotide triphosphate hydrolases"/>
    <property type="match status" value="1"/>
</dbReference>
<dbReference type="GO" id="GO:0016887">
    <property type="term" value="F:ATP hydrolysis activity"/>
    <property type="evidence" value="ECO:0007669"/>
    <property type="project" value="InterPro"/>
</dbReference>
<dbReference type="Proteomes" id="UP000334923">
    <property type="component" value="Unassembled WGS sequence"/>
</dbReference>
<keyword evidence="4" id="KW-0378">Hydrolase</keyword>